<keyword evidence="3" id="KW-1185">Reference proteome</keyword>
<name>A0A4Z2H199_9TELE</name>
<protein>
    <submittedName>
        <fullName evidence="2">Uncharacterized protein</fullName>
    </submittedName>
</protein>
<evidence type="ECO:0000256" key="1">
    <source>
        <dbReference type="SAM" id="MobiDB-lite"/>
    </source>
</evidence>
<proteinExistence type="predicted"/>
<evidence type="ECO:0000313" key="2">
    <source>
        <dbReference type="EMBL" id="TNN58672.1"/>
    </source>
</evidence>
<feature type="compositionally biased region" description="Basic and acidic residues" evidence="1">
    <location>
        <begin position="73"/>
        <end position="86"/>
    </location>
</feature>
<dbReference type="AlphaFoldDB" id="A0A4Z2H199"/>
<organism evidence="2 3">
    <name type="scientific">Liparis tanakae</name>
    <name type="common">Tanaka's snailfish</name>
    <dbReference type="NCBI Taxonomy" id="230148"/>
    <lineage>
        <taxon>Eukaryota</taxon>
        <taxon>Metazoa</taxon>
        <taxon>Chordata</taxon>
        <taxon>Craniata</taxon>
        <taxon>Vertebrata</taxon>
        <taxon>Euteleostomi</taxon>
        <taxon>Actinopterygii</taxon>
        <taxon>Neopterygii</taxon>
        <taxon>Teleostei</taxon>
        <taxon>Neoteleostei</taxon>
        <taxon>Acanthomorphata</taxon>
        <taxon>Eupercaria</taxon>
        <taxon>Perciformes</taxon>
        <taxon>Cottioidei</taxon>
        <taxon>Cottales</taxon>
        <taxon>Liparidae</taxon>
        <taxon>Liparis</taxon>
    </lineage>
</organism>
<comment type="caution">
    <text evidence="2">The sequence shown here is derived from an EMBL/GenBank/DDBJ whole genome shotgun (WGS) entry which is preliminary data.</text>
</comment>
<dbReference type="Proteomes" id="UP000314294">
    <property type="component" value="Unassembled WGS sequence"/>
</dbReference>
<reference evidence="2 3" key="1">
    <citation type="submission" date="2019-03" db="EMBL/GenBank/DDBJ databases">
        <title>First draft genome of Liparis tanakae, snailfish: a comprehensive survey of snailfish specific genes.</title>
        <authorList>
            <person name="Kim W."/>
            <person name="Song I."/>
            <person name="Jeong J.-H."/>
            <person name="Kim D."/>
            <person name="Kim S."/>
            <person name="Ryu S."/>
            <person name="Song J.Y."/>
            <person name="Lee S.K."/>
        </authorList>
    </citation>
    <scope>NUCLEOTIDE SEQUENCE [LARGE SCALE GENOMIC DNA]</scope>
    <source>
        <tissue evidence="2">Muscle</tissue>
    </source>
</reference>
<evidence type="ECO:0000313" key="3">
    <source>
        <dbReference type="Proteomes" id="UP000314294"/>
    </source>
</evidence>
<dbReference type="EMBL" id="SRLO01000373">
    <property type="protein sequence ID" value="TNN58672.1"/>
    <property type="molecule type" value="Genomic_DNA"/>
</dbReference>
<gene>
    <name evidence="2" type="ORF">EYF80_031086</name>
</gene>
<accession>A0A4Z2H199</accession>
<sequence length="86" mass="9907">MHGRSNGNTRRVDICVYRELCTVLELTSKTQADGQEKLFYWFQGQNREVSPHRQTHPRRGRLNPGSTEQGDQAGDKRSEGTYVVRD</sequence>
<feature type="region of interest" description="Disordered" evidence="1">
    <location>
        <begin position="44"/>
        <end position="86"/>
    </location>
</feature>